<sequence length="775" mass="86626">MKDYRSEGERYWAEHWGPQQGLEEAQAVAEQVLTACGLGSVLDVGCGLGLLVRTLLGQGVDARGVDISPRAVAEANRFASERFGEGSLLALPFPDESFDTVTATGSLEFLAEEDVPAALAELYRVSRHHAYVRVHSGDGAAWASTRRERAWWEERFFEAGFRKHPAFDELVPYESLEREGPVLTLLLEKVPAAALATWPLAALGSPREDPLRESGRRSEAHVARYALASRYVRDGDVVLDVACGRGAGSHLLRCRTGASRVVGLTPSDDATAYARACFAHDAGRLSFEPRGGESLASLSEGSVDLVVAFEALEHVPHPERFLSEVRRVLRPGGRVVVGVPDAYSRERLKSELQTHFHLEAAWRQVTGLGGKSGHSPRRLSQVPVEPSSALDAEAWVLVAMVDPNEGRGVPFSEVYYPYSSPPENLLAFGRDYDNPWLVRGLVEYPTRAASPQVLRRFADTCLAQARVGSPDQSAALAVLGYQVLGDPQAPEAQVRAFIADLRRNLSPDARNPHELRWRISLSFLLACLLRKVGELRAARDTFEACATLDWRPFSPTIGTKTVEAWFHAGLLSWALGEPAAAREAWRRGVAEAEKLLGVDWKEYVGRPEQPLRFPLRVAVEFLDAATRCTQALAATYEASTHSPSLLWKQVRECWKWMLDTRWRAMGQMERMIRERDETIAAQARLIEERWAGMQQMEGMIRERDETIAAQARLIEERGASMQRMEGILRERDETIAAQARLIEERGALLRRVRTRLVHYLPRRVRAWLDRWLAER</sequence>
<reference evidence="2 3" key="1">
    <citation type="submission" date="2019-08" db="EMBL/GenBank/DDBJ databases">
        <title>Archangium and Cystobacter genomes.</title>
        <authorList>
            <person name="Chen I.-C.K."/>
            <person name="Wielgoss S."/>
        </authorList>
    </citation>
    <scope>NUCLEOTIDE SEQUENCE [LARGE SCALE GENOMIC DNA]</scope>
    <source>
        <strain evidence="2 3">Cbm 6</strain>
    </source>
</reference>
<protein>
    <submittedName>
        <fullName evidence="2">Methyltransferase domain-containing protein</fullName>
    </submittedName>
</protein>
<dbReference type="InterPro" id="IPR013216">
    <property type="entry name" value="Methyltransf_11"/>
</dbReference>
<dbReference type="CDD" id="cd02440">
    <property type="entry name" value="AdoMet_MTases"/>
    <property type="match status" value="2"/>
</dbReference>
<name>A0ABY9WJ12_9BACT</name>
<evidence type="ECO:0000313" key="2">
    <source>
        <dbReference type="EMBL" id="WNG43550.1"/>
    </source>
</evidence>
<organism evidence="2 3">
    <name type="scientific">Archangium minus</name>
    <dbReference type="NCBI Taxonomy" id="83450"/>
    <lineage>
        <taxon>Bacteria</taxon>
        <taxon>Pseudomonadati</taxon>
        <taxon>Myxococcota</taxon>
        <taxon>Myxococcia</taxon>
        <taxon>Myxococcales</taxon>
        <taxon>Cystobacterineae</taxon>
        <taxon>Archangiaceae</taxon>
        <taxon>Archangium</taxon>
    </lineage>
</organism>
<dbReference type="InterPro" id="IPR029063">
    <property type="entry name" value="SAM-dependent_MTases_sf"/>
</dbReference>
<dbReference type="Pfam" id="PF08241">
    <property type="entry name" value="Methyltransf_11"/>
    <property type="match status" value="2"/>
</dbReference>
<dbReference type="GO" id="GO:0008168">
    <property type="term" value="F:methyltransferase activity"/>
    <property type="evidence" value="ECO:0007669"/>
    <property type="project" value="UniProtKB-KW"/>
</dbReference>
<dbReference type="EMBL" id="CP043494">
    <property type="protein sequence ID" value="WNG43550.1"/>
    <property type="molecule type" value="Genomic_DNA"/>
</dbReference>
<keyword evidence="2" id="KW-0808">Transferase</keyword>
<dbReference type="Proteomes" id="UP001611383">
    <property type="component" value="Chromosome"/>
</dbReference>
<dbReference type="SUPFAM" id="SSF53335">
    <property type="entry name" value="S-adenosyl-L-methionine-dependent methyltransferases"/>
    <property type="match status" value="2"/>
</dbReference>
<dbReference type="PANTHER" id="PTHR43591:SF24">
    <property type="entry name" value="2-METHOXY-6-POLYPRENYL-1,4-BENZOQUINOL METHYLASE, MITOCHONDRIAL"/>
    <property type="match status" value="1"/>
</dbReference>
<keyword evidence="2" id="KW-0489">Methyltransferase</keyword>
<dbReference type="PANTHER" id="PTHR43591">
    <property type="entry name" value="METHYLTRANSFERASE"/>
    <property type="match status" value="1"/>
</dbReference>
<dbReference type="Gene3D" id="3.40.50.150">
    <property type="entry name" value="Vaccinia Virus protein VP39"/>
    <property type="match status" value="2"/>
</dbReference>
<gene>
    <name evidence="2" type="ORF">F0U60_05115</name>
</gene>
<feature type="domain" description="Methyltransferase type 11" evidence="1">
    <location>
        <begin position="239"/>
        <end position="337"/>
    </location>
</feature>
<feature type="domain" description="Methyltransferase type 11" evidence="1">
    <location>
        <begin position="42"/>
        <end position="130"/>
    </location>
</feature>
<keyword evidence="3" id="KW-1185">Reference proteome</keyword>
<dbReference type="RefSeq" id="WP_395814726.1">
    <property type="nucleotide sequence ID" value="NZ_CP043494.1"/>
</dbReference>
<proteinExistence type="predicted"/>
<accession>A0ABY9WJ12</accession>
<evidence type="ECO:0000259" key="1">
    <source>
        <dbReference type="Pfam" id="PF08241"/>
    </source>
</evidence>
<evidence type="ECO:0000313" key="3">
    <source>
        <dbReference type="Proteomes" id="UP001611383"/>
    </source>
</evidence>
<dbReference type="GO" id="GO:0032259">
    <property type="term" value="P:methylation"/>
    <property type="evidence" value="ECO:0007669"/>
    <property type="project" value="UniProtKB-KW"/>
</dbReference>